<dbReference type="OrthoDB" id="960912at2"/>
<dbReference type="EMBL" id="FNSQ01000005">
    <property type="protein sequence ID" value="SEB36026.1"/>
    <property type="molecule type" value="Genomic_DNA"/>
</dbReference>
<keyword evidence="1" id="KW-1133">Transmembrane helix</keyword>
<evidence type="ECO:0000313" key="3">
    <source>
        <dbReference type="Proteomes" id="UP000183750"/>
    </source>
</evidence>
<protein>
    <recommendedName>
        <fullName evidence="4">DUF308 domain-containing protein</fullName>
    </recommendedName>
</protein>
<feature type="transmembrane region" description="Helical" evidence="1">
    <location>
        <begin position="42"/>
        <end position="62"/>
    </location>
</feature>
<accession>A0A1H4IQS9</accession>
<evidence type="ECO:0008006" key="4">
    <source>
        <dbReference type="Google" id="ProtNLM"/>
    </source>
</evidence>
<keyword evidence="1" id="KW-0812">Transmembrane</keyword>
<feature type="transmembrane region" description="Helical" evidence="1">
    <location>
        <begin position="74"/>
        <end position="93"/>
    </location>
</feature>
<keyword evidence="3" id="KW-1185">Reference proteome</keyword>
<feature type="transmembrane region" description="Helical" evidence="1">
    <location>
        <begin position="18"/>
        <end position="36"/>
    </location>
</feature>
<feature type="transmembrane region" description="Helical" evidence="1">
    <location>
        <begin position="156"/>
        <end position="179"/>
    </location>
</feature>
<organism evidence="2 3">
    <name type="scientific">Microbacterium hydrocarbonoxydans</name>
    <dbReference type="NCBI Taxonomy" id="273678"/>
    <lineage>
        <taxon>Bacteria</taxon>
        <taxon>Bacillati</taxon>
        <taxon>Actinomycetota</taxon>
        <taxon>Actinomycetes</taxon>
        <taxon>Micrococcales</taxon>
        <taxon>Microbacteriaceae</taxon>
        <taxon>Microbacterium</taxon>
    </lineage>
</organism>
<feature type="transmembrane region" description="Helical" evidence="1">
    <location>
        <begin position="132"/>
        <end position="150"/>
    </location>
</feature>
<evidence type="ECO:0000256" key="1">
    <source>
        <dbReference type="SAM" id="Phobius"/>
    </source>
</evidence>
<dbReference type="Proteomes" id="UP000183750">
    <property type="component" value="Unassembled WGS sequence"/>
</dbReference>
<feature type="transmembrane region" description="Helical" evidence="1">
    <location>
        <begin position="99"/>
        <end position="120"/>
    </location>
</feature>
<dbReference type="AlphaFoldDB" id="A0A1H4IQS9"/>
<reference evidence="3" key="1">
    <citation type="submission" date="2016-10" db="EMBL/GenBank/DDBJ databases">
        <authorList>
            <person name="Varghese N."/>
            <person name="Submissions S."/>
        </authorList>
    </citation>
    <scope>NUCLEOTIDE SEQUENCE [LARGE SCALE GENOMIC DNA]</scope>
    <source>
        <strain evidence="3">DSM 16089</strain>
    </source>
</reference>
<dbReference type="RefSeq" id="WP_082724588.1">
    <property type="nucleotide sequence ID" value="NZ_FNSQ01000005.1"/>
</dbReference>
<proteinExistence type="predicted"/>
<gene>
    <name evidence="2" type="ORF">SAMN04489807_0127</name>
</gene>
<evidence type="ECO:0000313" key="2">
    <source>
        <dbReference type="EMBL" id="SEB36026.1"/>
    </source>
</evidence>
<sequence>MSLTTSAPALGAALRRLYFVRFGFTVIWAALLFLTGGAAGPFLTILLIVYPLFDAVSVYWQIRSEGDGRSAKVSEWINVIVSVLVAIALGWASTVSASTALTVWGVWAIAAGLPQLITAIRNRRTGGQVPQMLSGGISLFAGGAFVAQGLQGSGMIVGVAGYALLGAIFFLVSAIRLSIVLRKKVAA</sequence>
<keyword evidence="1" id="KW-0472">Membrane</keyword>
<name>A0A1H4IQS9_9MICO</name>